<reference evidence="2" key="1">
    <citation type="journal article" date="2020" name="mSystems">
        <title>Genome- and Community-Level Interaction Insights into Carbon Utilization and Element Cycling Functions of Hydrothermarchaeota in Hydrothermal Sediment.</title>
        <authorList>
            <person name="Zhou Z."/>
            <person name="Liu Y."/>
            <person name="Xu W."/>
            <person name="Pan J."/>
            <person name="Luo Z.H."/>
            <person name="Li M."/>
        </authorList>
    </citation>
    <scope>NUCLEOTIDE SEQUENCE [LARGE SCALE GENOMIC DNA]</scope>
    <source>
        <strain evidence="2">HyVt-503</strain>
    </source>
</reference>
<evidence type="ECO:0000313" key="2">
    <source>
        <dbReference type="EMBL" id="HFC47172.1"/>
    </source>
</evidence>
<dbReference type="InterPro" id="IPR052515">
    <property type="entry name" value="Gfo/Idh/MocA_Oxidoreductase"/>
</dbReference>
<comment type="caution">
    <text evidence="2">The sequence shown here is derived from an EMBL/GenBank/DDBJ whole genome shotgun (WGS) entry which is preliminary data.</text>
</comment>
<feature type="domain" description="Gfo/Idh/MocA-like oxidoreductase N-terminal" evidence="1">
    <location>
        <begin position="6"/>
        <end position="129"/>
    </location>
</feature>
<dbReference type="InterPro" id="IPR036291">
    <property type="entry name" value="NAD(P)-bd_dom_sf"/>
</dbReference>
<name>A0A7V2WT21_9BACT</name>
<dbReference type="Gene3D" id="3.40.50.720">
    <property type="entry name" value="NAD(P)-binding Rossmann-like Domain"/>
    <property type="match status" value="1"/>
</dbReference>
<gene>
    <name evidence="2" type="ORF">ENJ63_04745</name>
</gene>
<protein>
    <submittedName>
        <fullName evidence="2">Gfo/Idh/MocA family oxidoreductase</fullName>
    </submittedName>
</protein>
<dbReference type="PANTHER" id="PTHR43249">
    <property type="entry name" value="UDP-N-ACETYL-2-AMINO-2-DEOXY-D-GLUCURONATE OXIDASE"/>
    <property type="match status" value="1"/>
</dbReference>
<dbReference type="EMBL" id="DRND01000378">
    <property type="protein sequence ID" value="HFC47172.1"/>
    <property type="molecule type" value="Genomic_DNA"/>
</dbReference>
<dbReference type="PANTHER" id="PTHR43249:SF1">
    <property type="entry name" value="D-GLUCOSIDE 3-DEHYDROGENASE"/>
    <property type="match status" value="1"/>
</dbReference>
<organism evidence="2">
    <name type="scientific">Dissulfuribacter thermophilus</name>
    <dbReference type="NCBI Taxonomy" id="1156395"/>
    <lineage>
        <taxon>Bacteria</taxon>
        <taxon>Pseudomonadati</taxon>
        <taxon>Thermodesulfobacteriota</taxon>
        <taxon>Dissulfuribacteria</taxon>
        <taxon>Dissulfuribacterales</taxon>
        <taxon>Dissulfuribacteraceae</taxon>
        <taxon>Dissulfuribacter</taxon>
    </lineage>
</organism>
<accession>A0A7V2WT21</accession>
<sequence>MAKTLRAALVGLGNIAWKFDWSKNDLSTPLTHAGIYKKIKGVELVAAFSPDDRERVLAEKALGIPCFPSLESMLEQTRPDIVSICSPTEFHFEQVKTCIEKEVPMIWLEKPPCASLTEQRALLDYFEELRSPSKIQVNYMRRYMPNYSRLKDAMKEAKGGVKAILISYSRGIWPNGSHLIDLMSFLMDDHFTYEIKWSGGGDSENPSSVLRLNGKIEAFILGLNIPYHCIDIGVIFEDKRLSILHGGLTSTQESVREHEWFPGFFRLVPEETFYTSKEDLSKAMELGLLDLIHAHETGGELVSNLKTSLMATKIITEITKWPGP</sequence>
<dbReference type="GO" id="GO:0000166">
    <property type="term" value="F:nucleotide binding"/>
    <property type="evidence" value="ECO:0007669"/>
    <property type="project" value="InterPro"/>
</dbReference>
<dbReference type="Proteomes" id="UP000885797">
    <property type="component" value="Unassembled WGS sequence"/>
</dbReference>
<evidence type="ECO:0000259" key="1">
    <source>
        <dbReference type="Pfam" id="PF01408"/>
    </source>
</evidence>
<proteinExistence type="predicted"/>
<dbReference type="SUPFAM" id="SSF51735">
    <property type="entry name" value="NAD(P)-binding Rossmann-fold domains"/>
    <property type="match status" value="1"/>
</dbReference>
<dbReference type="InterPro" id="IPR000683">
    <property type="entry name" value="Gfo/Idh/MocA-like_OxRdtase_N"/>
</dbReference>
<dbReference type="AlphaFoldDB" id="A0A7V2WT21"/>
<dbReference type="Pfam" id="PF01408">
    <property type="entry name" value="GFO_IDH_MocA"/>
    <property type="match status" value="1"/>
</dbReference>